<evidence type="ECO:0000313" key="3">
    <source>
        <dbReference type="Proteomes" id="UP000800036"/>
    </source>
</evidence>
<evidence type="ECO:0000313" key="2">
    <source>
        <dbReference type="EMBL" id="KAF1970773.1"/>
    </source>
</evidence>
<organism evidence="2 3">
    <name type="scientific">Bimuria novae-zelandiae CBS 107.79</name>
    <dbReference type="NCBI Taxonomy" id="1447943"/>
    <lineage>
        <taxon>Eukaryota</taxon>
        <taxon>Fungi</taxon>
        <taxon>Dikarya</taxon>
        <taxon>Ascomycota</taxon>
        <taxon>Pezizomycotina</taxon>
        <taxon>Dothideomycetes</taxon>
        <taxon>Pleosporomycetidae</taxon>
        <taxon>Pleosporales</taxon>
        <taxon>Massarineae</taxon>
        <taxon>Didymosphaeriaceae</taxon>
        <taxon>Bimuria</taxon>
    </lineage>
</organism>
<feature type="compositionally biased region" description="Acidic residues" evidence="1">
    <location>
        <begin position="431"/>
        <end position="445"/>
    </location>
</feature>
<evidence type="ECO:0000256" key="1">
    <source>
        <dbReference type="SAM" id="MobiDB-lite"/>
    </source>
</evidence>
<evidence type="ECO:0008006" key="4">
    <source>
        <dbReference type="Google" id="ProtNLM"/>
    </source>
</evidence>
<feature type="compositionally biased region" description="Polar residues" evidence="1">
    <location>
        <begin position="528"/>
        <end position="548"/>
    </location>
</feature>
<feature type="region of interest" description="Disordered" evidence="1">
    <location>
        <begin position="431"/>
        <end position="460"/>
    </location>
</feature>
<dbReference type="EMBL" id="ML976698">
    <property type="protein sequence ID" value="KAF1970773.1"/>
    <property type="molecule type" value="Genomic_DNA"/>
</dbReference>
<sequence length="669" mass="74216">MDRGTGSTVIDGPPAQVGLFGGGPGDAHANTVATSLETAGSDANVNGTWYLYLFAFHRLMDGIAPQRNTDIRVENVQADATDTQNADADADDYFDDFDNHYFQIAKRNSELHLKGHLPQSQILQWEYSLAHLIQGKQDPGNLGIIARLSLEIRWMIFREIDLKSLLAFSQLNKAAAWEISGMLAWQDVLSCAPDVIRMAIGIGTAHLYTIGQVSAALKEDRCTKCGKLAPYFDVFTLELRCISVGGGCDPRATTDVIFMTEEERETAEITQNELLRLKIPNFRPLPGIYCYGTDGMNEALRIEPDDRRRYYPVTELNRAAFWVAPTQPTSSHVSTRRGIRGRWSSSAVSVARITLSKIGIGFCGAVLAPGGSRGGTVWSRRTGDPGTFLPGLRRACEAHERGARNFQDHPENDMADDLEEDIEDNLEDEWLEDDLEDDSEDDSDWLELGRPQNPISTEHGIDSSNSELLRLMFGWYCALGLASGMLGFKPYVARSEPFYTVCYDGTRYNGRLNMEWRRHNTFCSANTQLPPTRTSTQPGKSVRTAQKSRTPHIEFPDRQAQSGSTRGPCQTVCAPCAFVISIHFTTYQQPYTITQIHNSTYAQKVGRNVTQAALPEVRRYTLHAYFTGGNPSSPSLLGIGGRNAGIAIEDRGIFKSYDGARRKLEALVD</sequence>
<feature type="region of interest" description="Disordered" evidence="1">
    <location>
        <begin position="528"/>
        <end position="564"/>
    </location>
</feature>
<accession>A0A6A5V027</accession>
<dbReference type="Proteomes" id="UP000800036">
    <property type="component" value="Unassembled WGS sequence"/>
</dbReference>
<proteinExistence type="predicted"/>
<reference evidence="2" key="1">
    <citation type="journal article" date="2020" name="Stud. Mycol.">
        <title>101 Dothideomycetes genomes: a test case for predicting lifestyles and emergence of pathogens.</title>
        <authorList>
            <person name="Haridas S."/>
            <person name="Albert R."/>
            <person name="Binder M."/>
            <person name="Bloem J."/>
            <person name="Labutti K."/>
            <person name="Salamov A."/>
            <person name="Andreopoulos B."/>
            <person name="Baker S."/>
            <person name="Barry K."/>
            <person name="Bills G."/>
            <person name="Bluhm B."/>
            <person name="Cannon C."/>
            <person name="Castanera R."/>
            <person name="Culley D."/>
            <person name="Daum C."/>
            <person name="Ezra D."/>
            <person name="Gonzalez J."/>
            <person name="Henrissat B."/>
            <person name="Kuo A."/>
            <person name="Liang C."/>
            <person name="Lipzen A."/>
            <person name="Lutzoni F."/>
            <person name="Magnuson J."/>
            <person name="Mondo S."/>
            <person name="Nolan M."/>
            <person name="Ohm R."/>
            <person name="Pangilinan J."/>
            <person name="Park H.-J."/>
            <person name="Ramirez L."/>
            <person name="Alfaro M."/>
            <person name="Sun H."/>
            <person name="Tritt A."/>
            <person name="Yoshinaga Y."/>
            <person name="Zwiers L.-H."/>
            <person name="Turgeon B."/>
            <person name="Goodwin S."/>
            <person name="Spatafora J."/>
            <person name="Crous P."/>
            <person name="Grigoriev I."/>
        </authorList>
    </citation>
    <scope>NUCLEOTIDE SEQUENCE</scope>
    <source>
        <strain evidence="2">CBS 107.79</strain>
    </source>
</reference>
<dbReference type="AlphaFoldDB" id="A0A6A5V027"/>
<dbReference type="OrthoDB" id="3792830at2759"/>
<feature type="region of interest" description="Disordered" evidence="1">
    <location>
        <begin position="1"/>
        <end position="23"/>
    </location>
</feature>
<name>A0A6A5V027_9PLEO</name>
<protein>
    <recommendedName>
        <fullName evidence="4">F-box domain-containing protein</fullName>
    </recommendedName>
</protein>
<keyword evidence="3" id="KW-1185">Reference proteome</keyword>
<gene>
    <name evidence="2" type="ORF">BU23DRAFT_570453</name>
</gene>